<feature type="transmembrane region" description="Helical" evidence="1">
    <location>
        <begin position="12"/>
        <end position="31"/>
    </location>
</feature>
<keyword evidence="1" id="KW-0472">Membrane</keyword>
<keyword evidence="1" id="KW-0812">Transmembrane</keyword>
<evidence type="ECO:0000256" key="1">
    <source>
        <dbReference type="SAM" id="Phobius"/>
    </source>
</evidence>
<dbReference type="Pfam" id="PF13400">
    <property type="entry name" value="Tad"/>
    <property type="match status" value="1"/>
</dbReference>
<name>A0A233ST38_STRDA</name>
<keyword evidence="1" id="KW-1133">Transmembrane helix</keyword>
<evidence type="ECO:0000259" key="2">
    <source>
        <dbReference type="Pfam" id="PF13400"/>
    </source>
</evidence>
<gene>
    <name evidence="3" type="ORF">BEK98_05275</name>
</gene>
<dbReference type="Proteomes" id="UP000215483">
    <property type="component" value="Unassembled WGS sequence"/>
</dbReference>
<protein>
    <recommendedName>
        <fullName evidence="2">Putative Flp pilus-assembly TadG-like N-terminal domain-containing protein</fullName>
    </recommendedName>
</protein>
<evidence type="ECO:0000313" key="3">
    <source>
        <dbReference type="EMBL" id="OXY98817.1"/>
    </source>
</evidence>
<keyword evidence="4" id="KW-1185">Reference proteome</keyword>
<organism evidence="3 4">
    <name type="scientific">Streptomyces diastatochromogenes</name>
    <dbReference type="NCBI Taxonomy" id="42236"/>
    <lineage>
        <taxon>Bacteria</taxon>
        <taxon>Bacillati</taxon>
        <taxon>Actinomycetota</taxon>
        <taxon>Actinomycetes</taxon>
        <taxon>Kitasatosporales</taxon>
        <taxon>Streptomycetaceae</taxon>
        <taxon>Streptomyces</taxon>
    </lineage>
</organism>
<accession>A0A233ST38</accession>
<dbReference type="RefSeq" id="WP_094215722.1">
    <property type="nucleotide sequence ID" value="NZ_MCGQ01000007.1"/>
</dbReference>
<feature type="domain" description="Putative Flp pilus-assembly TadG-like N-terminal" evidence="2">
    <location>
        <begin position="8"/>
        <end position="55"/>
    </location>
</feature>
<proteinExistence type="predicted"/>
<evidence type="ECO:0000313" key="4">
    <source>
        <dbReference type="Proteomes" id="UP000215483"/>
    </source>
</evidence>
<dbReference type="OrthoDB" id="4337756at2"/>
<comment type="caution">
    <text evidence="3">The sequence shown here is derived from an EMBL/GenBank/DDBJ whole genome shotgun (WGS) entry which is preliminary data.</text>
</comment>
<dbReference type="EMBL" id="MCGQ01000007">
    <property type="protein sequence ID" value="OXY98817.1"/>
    <property type="molecule type" value="Genomic_DNA"/>
</dbReference>
<reference evidence="3 4" key="1">
    <citation type="submission" date="2016-07" db="EMBL/GenBank/DDBJ databases">
        <title>Draft genome of Streptomyces diastatochromogenes.</title>
        <authorList>
            <person name="Podduturi R."/>
            <person name="Lukassen M.B."/>
            <person name="Clausen N."/>
            <person name="Nielsen J.L."/>
            <person name="Jorgensen N.O."/>
        </authorList>
    </citation>
    <scope>NUCLEOTIDE SEQUENCE [LARGE SCALE GENOMIC DNA]</scope>
    <source>
        <strain evidence="3 4">DSM 40608</strain>
    </source>
</reference>
<sequence>MPPRRDAGQAFPIYITVVAGLLFLALAYLAVGQAAVNRGGAQTAADAAALAAAQNRRDQLAAKWVEDVLDPTKWQDDFDGKVPLGPSCWRADQLAAQNDAQAQCDSPEPLAFTVTARTQKSVGKSIVPGTENVHSTASARAVIEPLCTFELPGEGAGNDALPRLTCKDRDWDLNPDDLADLPRPEDLFDVHLAD</sequence>
<dbReference type="AlphaFoldDB" id="A0A233ST38"/>
<dbReference type="InterPro" id="IPR028087">
    <property type="entry name" value="Tad_N"/>
</dbReference>